<sequence length="204" mass="22361">MMWARPTAVLTDYSRQGIGFLVLQQYCECVSEKSPLCCPGGWKLVLCGSRHLTAAERNYSTLEGEALAIAWCLKKARLFLLGCKNLTLVTDHKALTRIFGDKELKDIANPRILNLKEKTLMFTFRIKYLKGDTNCAADALSRYPILSGGPEGSDEDDEELVCAAMTAATAAAAEDEVGHVVDLIKWRKSCTGRGVPALAGMRSQ</sequence>
<gene>
    <name evidence="8" type="primary">pol_38</name>
    <name evidence="8" type="ORF">GWK47_052211</name>
</gene>
<keyword evidence="6" id="KW-0695">RNA-directed DNA polymerase</keyword>
<keyword evidence="3" id="KW-0540">Nuclease</keyword>
<dbReference type="GO" id="GO:0004519">
    <property type="term" value="F:endonuclease activity"/>
    <property type="evidence" value="ECO:0007669"/>
    <property type="project" value="UniProtKB-KW"/>
</dbReference>
<dbReference type="Pfam" id="PF17917">
    <property type="entry name" value="RT_RNaseH"/>
    <property type="match status" value="1"/>
</dbReference>
<evidence type="ECO:0000256" key="4">
    <source>
        <dbReference type="ARBA" id="ARBA00022759"/>
    </source>
</evidence>
<evidence type="ECO:0000313" key="8">
    <source>
        <dbReference type="EMBL" id="KAG0718563.1"/>
    </source>
</evidence>
<dbReference type="CDD" id="cd09274">
    <property type="entry name" value="RNase_HI_RT_Ty3"/>
    <property type="match status" value="1"/>
</dbReference>
<comment type="caution">
    <text evidence="8">The sequence shown here is derived from an EMBL/GenBank/DDBJ whole genome shotgun (WGS) entry which is preliminary data.</text>
</comment>
<evidence type="ECO:0000259" key="7">
    <source>
        <dbReference type="Pfam" id="PF17917"/>
    </source>
</evidence>
<dbReference type="InterPro" id="IPR041373">
    <property type="entry name" value="RT_RNaseH"/>
</dbReference>
<accession>A0A8J5CAQ2</accession>
<dbReference type="GO" id="GO:0003964">
    <property type="term" value="F:RNA-directed DNA polymerase activity"/>
    <property type="evidence" value="ECO:0007669"/>
    <property type="project" value="UniProtKB-KW"/>
</dbReference>
<dbReference type="Proteomes" id="UP000770661">
    <property type="component" value="Unassembled WGS sequence"/>
</dbReference>
<keyword evidence="2" id="KW-0548">Nucleotidyltransferase</keyword>
<keyword evidence="9" id="KW-1185">Reference proteome</keyword>
<keyword evidence="5" id="KW-0378">Hydrolase</keyword>
<evidence type="ECO:0000256" key="3">
    <source>
        <dbReference type="ARBA" id="ARBA00022722"/>
    </source>
</evidence>
<dbReference type="InterPro" id="IPR050951">
    <property type="entry name" value="Retrovirus_Pol_polyprotein"/>
</dbReference>
<feature type="domain" description="Reverse transcriptase RNase H-like" evidence="7">
    <location>
        <begin position="5"/>
        <end position="105"/>
    </location>
</feature>
<dbReference type="AlphaFoldDB" id="A0A8J5CAQ2"/>
<keyword evidence="4" id="KW-0255">Endonuclease</keyword>
<evidence type="ECO:0000256" key="1">
    <source>
        <dbReference type="ARBA" id="ARBA00022679"/>
    </source>
</evidence>
<evidence type="ECO:0000313" key="9">
    <source>
        <dbReference type="Proteomes" id="UP000770661"/>
    </source>
</evidence>
<dbReference type="GO" id="GO:0016787">
    <property type="term" value="F:hydrolase activity"/>
    <property type="evidence" value="ECO:0007669"/>
    <property type="project" value="UniProtKB-KW"/>
</dbReference>
<protein>
    <submittedName>
        <fullName evidence="8">Retrovirus-related Pol polyprotein from transposon 17.6</fullName>
    </submittedName>
</protein>
<name>A0A8J5CAQ2_CHIOP</name>
<evidence type="ECO:0000256" key="5">
    <source>
        <dbReference type="ARBA" id="ARBA00022801"/>
    </source>
</evidence>
<dbReference type="InterPro" id="IPR043502">
    <property type="entry name" value="DNA/RNA_pol_sf"/>
</dbReference>
<evidence type="ECO:0000256" key="6">
    <source>
        <dbReference type="ARBA" id="ARBA00022918"/>
    </source>
</evidence>
<organism evidence="8 9">
    <name type="scientific">Chionoecetes opilio</name>
    <name type="common">Atlantic snow crab</name>
    <name type="synonym">Cancer opilio</name>
    <dbReference type="NCBI Taxonomy" id="41210"/>
    <lineage>
        <taxon>Eukaryota</taxon>
        <taxon>Metazoa</taxon>
        <taxon>Ecdysozoa</taxon>
        <taxon>Arthropoda</taxon>
        <taxon>Crustacea</taxon>
        <taxon>Multicrustacea</taxon>
        <taxon>Malacostraca</taxon>
        <taxon>Eumalacostraca</taxon>
        <taxon>Eucarida</taxon>
        <taxon>Decapoda</taxon>
        <taxon>Pleocyemata</taxon>
        <taxon>Brachyura</taxon>
        <taxon>Eubrachyura</taxon>
        <taxon>Majoidea</taxon>
        <taxon>Majidae</taxon>
        <taxon>Chionoecetes</taxon>
    </lineage>
</organism>
<proteinExistence type="predicted"/>
<dbReference type="PANTHER" id="PTHR37984">
    <property type="entry name" value="PROTEIN CBG26694"/>
    <property type="match status" value="1"/>
</dbReference>
<dbReference type="OrthoDB" id="6366141at2759"/>
<dbReference type="EMBL" id="JACEEZ010015847">
    <property type="protein sequence ID" value="KAG0718563.1"/>
    <property type="molecule type" value="Genomic_DNA"/>
</dbReference>
<dbReference type="PANTHER" id="PTHR37984:SF5">
    <property type="entry name" value="PROTEIN NYNRIN-LIKE"/>
    <property type="match status" value="1"/>
</dbReference>
<evidence type="ECO:0000256" key="2">
    <source>
        <dbReference type="ARBA" id="ARBA00022695"/>
    </source>
</evidence>
<keyword evidence="1" id="KW-0808">Transferase</keyword>
<reference evidence="8" key="1">
    <citation type="submission" date="2020-07" db="EMBL/GenBank/DDBJ databases">
        <title>The High-quality genome of the commercially important snow crab, Chionoecetes opilio.</title>
        <authorList>
            <person name="Jeong J.-H."/>
            <person name="Ryu S."/>
        </authorList>
    </citation>
    <scope>NUCLEOTIDE SEQUENCE</scope>
    <source>
        <strain evidence="8">MADBK_172401_WGS</strain>
        <tissue evidence="8">Digestive gland</tissue>
    </source>
</reference>
<dbReference type="SUPFAM" id="SSF56672">
    <property type="entry name" value="DNA/RNA polymerases"/>
    <property type="match status" value="1"/>
</dbReference>